<proteinExistence type="predicted"/>
<gene>
    <name evidence="2" type="ORF">AAV99_00955</name>
</gene>
<sequence length="219" mass="22509">MTNRTKRIAGTALALSLGFGLSACGTLNDGPQNMSLNSVNQPVVERNNYALDLVSGGSGLTVPEQARLADWFETLDLGYGDRVAVDDPAMSPAVRQDVAAVASRFGILVSEGAPVTEGYVNPGNVRVVVTRSMAYVPGCPNWENKYGIEQGNQTSPGFGCAVNSNIAAMVADPEHLLNGASGTGVTTVMTSNRAINSYRDAVPTGGGGTTAGAVATEGN</sequence>
<feature type="chain" id="PRO_5002590013" evidence="1">
    <location>
        <begin position="24"/>
        <end position="219"/>
    </location>
</feature>
<dbReference type="PATRIC" id="fig|874156.12.peg.201"/>
<accession>A0A0H0XSX9</accession>
<dbReference type="RefSeq" id="WP_047092996.1">
    <property type="nucleotide sequence ID" value="NZ_LBHU01000001.1"/>
</dbReference>
<dbReference type="InterPro" id="IPR019027">
    <property type="entry name" value="Pilus_biogenesis_CpaD-related"/>
</dbReference>
<dbReference type="Pfam" id="PF09476">
    <property type="entry name" value="Pilus_CpaD"/>
    <property type="match status" value="1"/>
</dbReference>
<evidence type="ECO:0000313" key="2">
    <source>
        <dbReference type="EMBL" id="KLI65106.1"/>
    </source>
</evidence>
<dbReference type="EMBL" id="LBHU01000001">
    <property type="protein sequence ID" value="KLI65106.1"/>
    <property type="molecule type" value="Genomic_DNA"/>
</dbReference>
<evidence type="ECO:0000256" key="1">
    <source>
        <dbReference type="SAM" id="SignalP"/>
    </source>
</evidence>
<comment type="caution">
    <text evidence="2">The sequence shown here is derived from an EMBL/GenBank/DDBJ whole genome shotgun (WGS) entry which is preliminary data.</text>
</comment>
<protein>
    <submittedName>
        <fullName evidence="2">Pilus assembly protein CpaD</fullName>
    </submittedName>
</protein>
<dbReference type="OrthoDB" id="9802674at2"/>
<dbReference type="STRING" id="874156.GCA_001021555_01092"/>
<dbReference type="PROSITE" id="PS51257">
    <property type="entry name" value="PROKAR_LIPOPROTEIN"/>
    <property type="match status" value="1"/>
</dbReference>
<evidence type="ECO:0000313" key="3">
    <source>
        <dbReference type="Proteomes" id="UP000053455"/>
    </source>
</evidence>
<dbReference type="AlphaFoldDB" id="A0A0H0XSX9"/>
<name>A0A0H0XSX9_9SPHN</name>
<organism evidence="2 3">
    <name type="scientific">Aurantiacibacter marinus</name>
    <dbReference type="NCBI Taxonomy" id="874156"/>
    <lineage>
        <taxon>Bacteria</taxon>
        <taxon>Pseudomonadati</taxon>
        <taxon>Pseudomonadota</taxon>
        <taxon>Alphaproteobacteria</taxon>
        <taxon>Sphingomonadales</taxon>
        <taxon>Erythrobacteraceae</taxon>
        <taxon>Aurantiacibacter</taxon>
    </lineage>
</organism>
<keyword evidence="1" id="KW-0732">Signal</keyword>
<reference evidence="2 3" key="1">
    <citation type="submission" date="2015-04" db="EMBL/GenBank/DDBJ databases">
        <title>The draft genome sequence of Erythrobacter marinus HWDM-33.</title>
        <authorList>
            <person name="Zhuang L."/>
            <person name="Liu Y."/>
            <person name="Shao Z."/>
        </authorList>
    </citation>
    <scope>NUCLEOTIDE SEQUENCE [LARGE SCALE GENOMIC DNA]</scope>
    <source>
        <strain evidence="2 3">HWDM-33</strain>
    </source>
</reference>
<keyword evidence="3" id="KW-1185">Reference proteome</keyword>
<feature type="signal peptide" evidence="1">
    <location>
        <begin position="1"/>
        <end position="23"/>
    </location>
</feature>
<dbReference type="Proteomes" id="UP000053455">
    <property type="component" value="Unassembled WGS sequence"/>
</dbReference>